<gene>
    <name evidence="3" type="ORF">BXZ70DRAFT_1007608</name>
</gene>
<sequence length="173" mass="20338">MHTLFVPKAPATYTWIDRDIPLDMPTGPVPTVEMTFQESSRFMLDDDTDKPNWKTLITNQIGIGFAHLGPFHYRYISSAYHSLHCVYSMSVDFEKPDHWNNPSHHLIHCLMYMRQMFLCNADTTLEEGDFMTRNFTLDRMGVTRECRDWETIADWVDENFREWAAYNGVSLDD</sequence>
<dbReference type="Pfam" id="PF11807">
    <property type="entry name" value="UstYa"/>
    <property type="match status" value="1"/>
</dbReference>
<dbReference type="PANTHER" id="PTHR33365">
    <property type="entry name" value="YALI0B05434P"/>
    <property type="match status" value="1"/>
</dbReference>
<evidence type="ECO:0000256" key="2">
    <source>
        <dbReference type="ARBA" id="ARBA00035112"/>
    </source>
</evidence>
<reference evidence="3" key="1">
    <citation type="journal article" date="2021" name="New Phytol.">
        <title>Evolutionary innovations through gain and loss of genes in the ectomycorrhizal Boletales.</title>
        <authorList>
            <person name="Wu G."/>
            <person name="Miyauchi S."/>
            <person name="Morin E."/>
            <person name="Kuo A."/>
            <person name="Drula E."/>
            <person name="Varga T."/>
            <person name="Kohler A."/>
            <person name="Feng B."/>
            <person name="Cao Y."/>
            <person name="Lipzen A."/>
            <person name="Daum C."/>
            <person name="Hundley H."/>
            <person name="Pangilinan J."/>
            <person name="Johnson J."/>
            <person name="Barry K."/>
            <person name="LaButti K."/>
            <person name="Ng V."/>
            <person name="Ahrendt S."/>
            <person name="Min B."/>
            <person name="Choi I.G."/>
            <person name="Park H."/>
            <person name="Plett J.M."/>
            <person name="Magnuson J."/>
            <person name="Spatafora J.W."/>
            <person name="Nagy L.G."/>
            <person name="Henrissat B."/>
            <person name="Grigoriev I.V."/>
            <person name="Yang Z.L."/>
            <person name="Xu J."/>
            <person name="Martin F.M."/>
        </authorList>
    </citation>
    <scope>NUCLEOTIDE SEQUENCE</scope>
    <source>
        <strain evidence="3">KKN 215</strain>
    </source>
</reference>
<comment type="similarity">
    <text evidence="2">Belongs to the ustYa family.</text>
</comment>
<dbReference type="AlphaFoldDB" id="A0A8K0UQK7"/>
<evidence type="ECO:0000256" key="1">
    <source>
        <dbReference type="ARBA" id="ARBA00004685"/>
    </source>
</evidence>
<dbReference type="Proteomes" id="UP000813824">
    <property type="component" value="Unassembled WGS sequence"/>
</dbReference>
<keyword evidence="4" id="KW-1185">Reference proteome</keyword>
<comment type="caution">
    <text evidence="3">The sequence shown here is derived from an EMBL/GenBank/DDBJ whole genome shotgun (WGS) entry which is preliminary data.</text>
</comment>
<protein>
    <submittedName>
        <fullName evidence="3">Uncharacterized protein</fullName>
    </submittedName>
</protein>
<comment type="pathway">
    <text evidence="1">Mycotoxin biosynthesis.</text>
</comment>
<accession>A0A8K0UQK7</accession>
<dbReference type="InterPro" id="IPR021765">
    <property type="entry name" value="UstYa-like"/>
</dbReference>
<evidence type="ECO:0000313" key="3">
    <source>
        <dbReference type="EMBL" id="KAH8101220.1"/>
    </source>
</evidence>
<dbReference type="GO" id="GO:0043386">
    <property type="term" value="P:mycotoxin biosynthetic process"/>
    <property type="evidence" value="ECO:0007669"/>
    <property type="project" value="InterPro"/>
</dbReference>
<name>A0A8K0UQK7_9AGAR</name>
<dbReference type="PANTHER" id="PTHR33365:SF4">
    <property type="entry name" value="CYCLOCHLOROTINE BIOSYNTHESIS PROTEIN O"/>
    <property type="match status" value="1"/>
</dbReference>
<proteinExistence type="inferred from homology"/>
<evidence type="ECO:0000313" key="4">
    <source>
        <dbReference type="Proteomes" id="UP000813824"/>
    </source>
</evidence>
<dbReference type="OrthoDB" id="3687641at2759"/>
<dbReference type="EMBL" id="JAEVFJ010000013">
    <property type="protein sequence ID" value="KAH8101220.1"/>
    <property type="molecule type" value="Genomic_DNA"/>
</dbReference>
<organism evidence="3 4">
    <name type="scientific">Cristinia sonorae</name>
    <dbReference type="NCBI Taxonomy" id="1940300"/>
    <lineage>
        <taxon>Eukaryota</taxon>
        <taxon>Fungi</taxon>
        <taxon>Dikarya</taxon>
        <taxon>Basidiomycota</taxon>
        <taxon>Agaricomycotina</taxon>
        <taxon>Agaricomycetes</taxon>
        <taxon>Agaricomycetidae</taxon>
        <taxon>Agaricales</taxon>
        <taxon>Pleurotineae</taxon>
        <taxon>Stephanosporaceae</taxon>
        <taxon>Cristinia</taxon>
    </lineage>
</organism>